<gene>
    <name evidence="3" type="ORF">K0M31_004677</name>
</gene>
<dbReference type="Gene3D" id="1.25.40.10">
    <property type="entry name" value="Tetratricopeptide repeat domain"/>
    <property type="match status" value="1"/>
</dbReference>
<evidence type="ECO:0000256" key="2">
    <source>
        <dbReference type="ARBA" id="ARBA00022840"/>
    </source>
</evidence>
<dbReference type="PANTHER" id="PTHR16305">
    <property type="entry name" value="TESTICULAR SOLUBLE ADENYLYL CYCLASE"/>
    <property type="match status" value="1"/>
</dbReference>
<protein>
    <submittedName>
        <fullName evidence="3">Uncharacterized protein</fullName>
    </submittedName>
</protein>
<dbReference type="PANTHER" id="PTHR16305:SF28">
    <property type="entry name" value="GUANYLATE CYCLASE DOMAIN-CONTAINING PROTEIN"/>
    <property type="match status" value="1"/>
</dbReference>
<accession>A0AA40KNK3</accession>
<evidence type="ECO:0000256" key="1">
    <source>
        <dbReference type="ARBA" id="ARBA00022741"/>
    </source>
</evidence>
<dbReference type="GO" id="GO:0004016">
    <property type="term" value="F:adenylate cyclase activity"/>
    <property type="evidence" value="ECO:0007669"/>
    <property type="project" value="TreeGrafter"/>
</dbReference>
<keyword evidence="1" id="KW-0547">Nucleotide-binding</keyword>
<dbReference type="Proteomes" id="UP001177670">
    <property type="component" value="Unassembled WGS sequence"/>
</dbReference>
<comment type="caution">
    <text evidence="3">The sequence shown here is derived from an EMBL/GenBank/DDBJ whole genome shotgun (WGS) entry which is preliminary data.</text>
</comment>
<keyword evidence="4" id="KW-1185">Reference proteome</keyword>
<evidence type="ECO:0000313" key="3">
    <source>
        <dbReference type="EMBL" id="KAK1127068.1"/>
    </source>
</evidence>
<proteinExistence type="predicted"/>
<keyword evidence="2" id="KW-0067">ATP-binding</keyword>
<organism evidence="3 4">
    <name type="scientific">Melipona bicolor</name>
    <dbReference type="NCBI Taxonomy" id="60889"/>
    <lineage>
        <taxon>Eukaryota</taxon>
        <taxon>Metazoa</taxon>
        <taxon>Ecdysozoa</taxon>
        <taxon>Arthropoda</taxon>
        <taxon>Hexapoda</taxon>
        <taxon>Insecta</taxon>
        <taxon>Pterygota</taxon>
        <taxon>Neoptera</taxon>
        <taxon>Endopterygota</taxon>
        <taxon>Hymenoptera</taxon>
        <taxon>Apocrita</taxon>
        <taxon>Aculeata</taxon>
        <taxon>Apoidea</taxon>
        <taxon>Anthophila</taxon>
        <taxon>Apidae</taxon>
        <taxon>Melipona</taxon>
    </lineage>
</organism>
<reference evidence="3" key="1">
    <citation type="submission" date="2021-10" db="EMBL/GenBank/DDBJ databases">
        <title>Melipona bicolor Genome sequencing and assembly.</title>
        <authorList>
            <person name="Araujo N.S."/>
            <person name="Arias M.C."/>
        </authorList>
    </citation>
    <scope>NUCLEOTIDE SEQUENCE</scope>
    <source>
        <strain evidence="3">USP_2M_L1-L4_2017</strain>
        <tissue evidence="3">Whole body</tissue>
    </source>
</reference>
<dbReference type="EMBL" id="JAHYIQ010000013">
    <property type="protein sequence ID" value="KAK1127068.1"/>
    <property type="molecule type" value="Genomic_DNA"/>
</dbReference>
<dbReference type="GO" id="GO:0005737">
    <property type="term" value="C:cytoplasm"/>
    <property type="evidence" value="ECO:0007669"/>
    <property type="project" value="TreeGrafter"/>
</dbReference>
<name>A0AA40KNK3_9HYME</name>
<dbReference type="AlphaFoldDB" id="A0AA40KNK3"/>
<evidence type="ECO:0000313" key="4">
    <source>
        <dbReference type="Proteomes" id="UP001177670"/>
    </source>
</evidence>
<dbReference type="GO" id="GO:0005524">
    <property type="term" value="F:ATP binding"/>
    <property type="evidence" value="ECO:0007669"/>
    <property type="project" value="UniProtKB-KW"/>
</dbReference>
<sequence>MNPYEQAFIKCAATIGYSFQCKMLDTIMTNATPMYTLKGNRGRDDQTKDLGVRYDSEEILFPERFVLLRNEKEENVQQHASFDVLIKKFLPSYAYCKVLTFTITSFWKLFYEILTPYEKNDYHVKTVGIYEKDATKCNTCGEEEFLKTVSIETDNANNLTTQRRATPHKREAKFEPRRSIFITNNEDEKKRDSMTRRVSILPGFVNEVAVEQTDDLETDYVSDFEKREERSPTLVDLILEDPWDNRLEQFSYVDYRNCRCIDMISYVFWKLYQHIVHIDDPEKLVKFMLNYSAGAIQTGQPLFAIKSLEAMIENTDIAKIEQYEIINEPANKIKYLILMGDAYSAYGNYSQAKKFYTEAVLSRGRLPQSSKAICCSIVLEQIRYNVSCFRKQSNREEPKEKLVERVELAIALQRLAVVSMAQNETKMAKLAILQSLRIIFYESPDCFPEKGEIYLSAVETFRQMGEIYMEKLETPILSTIKEKTIWKRPEEVILLAQIYQTIYKTRILQGKLMEGIEIGINICKICNYLQLNNLKLAVLPSLIEIMVWTKKINETVDLLRELYYLSKTDVDNTAITWYYALCMELLLDAAMILETYEACHDFYARTYKSRIHALRDPESVVRLKNSLVIWQLRMNVKVTDKLVRDIDEYLVDVTYDNFARIYNCVKTWEESKHNNMAEYWVENVGVALGIEWQEIHSLSVSSWSTILYPLPPPHSNF</sequence>
<dbReference type="InterPro" id="IPR011990">
    <property type="entry name" value="TPR-like_helical_dom_sf"/>
</dbReference>